<dbReference type="AlphaFoldDB" id="A0A087BIF2"/>
<evidence type="ECO:0000313" key="2">
    <source>
        <dbReference type="Proteomes" id="UP000029060"/>
    </source>
</evidence>
<dbReference type="RefSeq" id="WP_051915040.1">
    <property type="nucleotide sequence ID" value="NZ_JGZC01000005.1"/>
</dbReference>
<organism evidence="1 2">
    <name type="scientific">Bifidobacterium merycicum</name>
    <dbReference type="NCBI Taxonomy" id="78345"/>
    <lineage>
        <taxon>Bacteria</taxon>
        <taxon>Bacillati</taxon>
        <taxon>Actinomycetota</taxon>
        <taxon>Actinomycetes</taxon>
        <taxon>Bifidobacteriales</taxon>
        <taxon>Bifidobacteriaceae</taxon>
        <taxon>Bifidobacterium</taxon>
    </lineage>
</organism>
<dbReference type="EMBL" id="JGZC01000005">
    <property type="protein sequence ID" value="KFI70802.1"/>
    <property type="molecule type" value="Genomic_DNA"/>
</dbReference>
<sequence>MGEHNFGDYIVFVDESGDQSLKSVNANYPVFVLSFCIFEKTHYYTHVVPEILRFKFDFFGSDIPILHEREIRKREGDFNILMRDDIRSEFFDRLNQIMVESEYTVVSSLIDKRKYSHFNAPDNPYSIGTQFGVERVFYEMQERGQRGRRIPIVFESRGGNEDRTLEREFEKMVNQSGIDGLKGMFDFHCVSKKANLPGLQLADLVARPIGVHYLHPEQRNRAWEMLLPKMRTSRDGKLAGYGLKIYPLFDPIEFGPKIHDAPAYL</sequence>
<keyword evidence="2" id="KW-1185">Reference proteome</keyword>
<comment type="caution">
    <text evidence="1">The sequence shown here is derived from an EMBL/GenBank/DDBJ whole genome shotgun (WGS) entry which is preliminary data.</text>
</comment>
<dbReference type="InterPro" id="IPR024524">
    <property type="entry name" value="DUF3800"/>
</dbReference>
<protein>
    <submittedName>
        <fullName evidence="1">3-deoxy-D-manno-octulosonic-acid transferase</fullName>
    </submittedName>
</protein>
<accession>A0A087BIF2</accession>
<name>A0A087BIF2_9BIFI</name>
<dbReference type="Pfam" id="PF12686">
    <property type="entry name" value="DUF3800"/>
    <property type="match status" value="1"/>
</dbReference>
<gene>
    <name evidence="1" type="ORF">BMERY_0238</name>
</gene>
<keyword evidence="1" id="KW-0808">Transferase</keyword>
<dbReference type="GO" id="GO:0016740">
    <property type="term" value="F:transferase activity"/>
    <property type="evidence" value="ECO:0007669"/>
    <property type="project" value="UniProtKB-KW"/>
</dbReference>
<reference evidence="1 2" key="1">
    <citation type="submission" date="2014-03" db="EMBL/GenBank/DDBJ databases">
        <title>Genomics of Bifidobacteria.</title>
        <authorList>
            <person name="Ventura M."/>
            <person name="Milani C."/>
            <person name="Lugli G.A."/>
        </authorList>
    </citation>
    <scope>NUCLEOTIDE SEQUENCE [LARGE SCALE GENOMIC DNA]</scope>
    <source>
        <strain evidence="1 2">LMG 11341</strain>
    </source>
</reference>
<proteinExistence type="predicted"/>
<dbReference type="Proteomes" id="UP000029060">
    <property type="component" value="Unassembled WGS sequence"/>
</dbReference>
<dbReference type="eggNOG" id="ENOG502ZAGX">
    <property type="taxonomic scope" value="Bacteria"/>
</dbReference>
<evidence type="ECO:0000313" key="1">
    <source>
        <dbReference type="EMBL" id="KFI70802.1"/>
    </source>
</evidence>
<dbReference type="OrthoDB" id="507950at2"/>